<keyword evidence="11" id="KW-1185">Reference proteome</keyword>
<dbReference type="PRINTS" id="PR00469">
    <property type="entry name" value="PNDRDTASEII"/>
</dbReference>
<dbReference type="InterPro" id="IPR023753">
    <property type="entry name" value="FAD/NAD-binding_dom"/>
</dbReference>
<dbReference type="NCBIfam" id="TIGR01292">
    <property type="entry name" value="TRX_reduct"/>
    <property type="match status" value="1"/>
</dbReference>
<dbReference type="SUPFAM" id="SSF51905">
    <property type="entry name" value="FAD/NAD(P)-binding domain"/>
    <property type="match status" value="1"/>
</dbReference>
<dbReference type="AlphaFoldDB" id="A0A1M4XJJ9"/>
<dbReference type="InterPro" id="IPR050097">
    <property type="entry name" value="Ferredoxin-NADP_redctase_2"/>
</dbReference>
<dbReference type="Gene3D" id="3.50.50.60">
    <property type="entry name" value="FAD/NAD(P)-binding domain"/>
    <property type="match status" value="2"/>
</dbReference>
<sequence length="333" mass="35837">MFKPLDINEKNESNSTNPVDVERVKCLIIGSGPAGYTAAIYAARANLSPVMYEGLQPGGQLTTTTEVENFPGYPEGITGPVMMEDLKKQAERFGTDIRWGLATKVDFSGDVHKVWVDDKKLIEAESVIIATGATAKYLGLEDETKYAGGGVSACATCDGFFYRGKDVAVVGGGDTAAEEAIYLAGLCNKVYMIVRRDELRASKVMAERVAKTPNIEVLWKHQTKGLVGENGVVEGAVLTKNKGEEGEEEVKIKIDGFFLAIGHKPNSDIFKDYLDTDSVGYIKTIPGTSKTNIPGVFACGDVQDSIYRQAVTAAGSGCMAAIDTERYLSEKNS</sequence>
<dbReference type="GO" id="GO:0019430">
    <property type="term" value="P:removal of superoxide radicals"/>
    <property type="evidence" value="ECO:0007669"/>
    <property type="project" value="UniProtKB-UniRule"/>
</dbReference>
<evidence type="ECO:0000313" key="10">
    <source>
        <dbReference type="EMBL" id="SHE93493.1"/>
    </source>
</evidence>
<dbReference type="RefSeq" id="WP_083570617.1">
    <property type="nucleotide sequence ID" value="NZ_FQUM01000003.1"/>
</dbReference>
<dbReference type="Pfam" id="PF07992">
    <property type="entry name" value="Pyr_redox_2"/>
    <property type="match status" value="1"/>
</dbReference>
<dbReference type="GO" id="GO:0004791">
    <property type="term" value="F:thioredoxin-disulfide reductase (NADPH) activity"/>
    <property type="evidence" value="ECO:0007669"/>
    <property type="project" value="UniProtKB-UniRule"/>
</dbReference>
<evidence type="ECO:0000259" key="9">
    <source>
        <dbReference type="Pfam" id="PF07992"/>
    </source>
</evidence>
<dbReference type="InterPro" id="IPR005982">
    <property type="entry name" value="Thioredox_Rdtase"/>
</dbReference>
<gene>
    <name evidence="10" type="ORF">SAMN05444274_10321</name>
</gene>
<evidence type="ECO:0000256" key="3">
    <source>
        <dbReference type="ARBA" id="ARBA00022827"/>
    </source>
</evidence>
<keyword evidence="5" id="KW-1015">Disulfide bond</keyword>
<dbReference type="EC" id="1.8.1.9" evidence="7"/>
<feature type="domain" description="FAD/NAD(P)-binding" evidence="9">
    <location>
        <begin position="25"/>
        <end position="317"/>
    </location>
</feature>
<dbReference type="PROSITE" id="PS00573">
    <property type="entry name" value="PYRIDINE_REDOX_2"/>
    <property type="match status" value="1"/>
</dbReference>
<keyword evidence="8" id="KW-0521">NADP</keyword>
<dbReference type="STRING" id="1484053.SAMN05444274_10321"/>
<comment type="similarity">
    <text evidence="1 7">Belongs to the class-II pyridine nucleotide-disulfide oxidoreductase family.</text>
</comment>
<comment type="cofactor">
    <cofactor evidence="8">
        <name>FAD</name>
        <dbReference type="ChEBI" id="CHEBI:57692"/>
    </cofactor>
    <text evidence="8">Binds 1 FAD per subunit.</text>
</comment>
<dbReference type="InterPro" id="IPR008255">
    <property type="entry name" value="Pyr_nucl-diS_OxRdtase_2_AS"/>
</dbReference>
<evidence type="ECO:0000256" key="2">
    <source>
        <dbReference type="ARBA" id="ARBA00022630"/>
    </source>
</evidence>
<keyword evidence="6 7" id="KW-0676">Redox-active center</keyword>
<protein>
    <recommendedName>
        <fullName evidence="7">Thioredoxin reductase</fullName>
        <ecNumber evidence="7">1.8.1.9</ecNumber>
    </recommendedName>
</protein>
<dbReference type="PRINTS" id="PR00368">
    <property type="entry name" value="FADPNR"/>
</dbReference>
<evidence type="ECO:0000256" key="6">
    <source>
        <dbReference type="ARBA" id="ARBA00023284"/>
    </source>
</evidence>
<keyword evidence="3 7" id="KW-0274">FAD</keyword>
<comment type="catalytic activity">
    <reaction evidence="7">
        <text>[thioredoxin]-dithiol + NADP(+) = [thioredoxin]-disulfide + NADPH + H(+)</text>
        <dbReference type="Rhea" id="RHEA:20345"/>
        <dbReference type="Rhea" id="RHEA-COMP:10698"/>
        <dbReference type="Rhea" id="RHEA-COMP:10700"/>
        <dbReference type="ChEBI" id="CHEBI:15378"/>
        <dbReference type="ChEBI" id="CHEBI:29950"/>
        <dbReference type="ChEBI" id="CHEBI:50058"/>
        <dbReference type="ChEBI" id="CHEBI:57783"/>
        <dbReference type="ChEBI" id="CHEBI:58349"/>
        <dbReference type="EC" id="1.8.1.9"/>
    </reaction>
</comment>
<evidence type="ECO:0000256" key="1">
    <source>
        <dbReference type="ARBA" id="ARBA00009333"/>
    </source>
</evidence>
<evidence type="ECO:0000256" key="7">
    <source>
        <dbReference type="RuleBase" id="RU003880"/>
    </source>
</evidence>
<organism evidence="10 11">
    <name type="scientific">Mariniphaga anaerophila</name>
    <dbReference type="NCBI Taxonomy" id="1484053"/>
    <lineage>
        <taxon>Bacteria</taxon>
        <taxon>Pseudomonadati</taxon>
        <taxon>Bacteroidota</taxon>
        <taxon>Bacteroidia</taxon>
        <taxon>Marinilabiliales</taxon>
        <taxon>Prolixibacteraceae</taxon>
        <taxon>Mariniphaga</taxon>
    </lineage>
</organism>
<dbReference type="PANTHER" id="PTHR48105">
    <property type="entry name" value="THIOREDOXIN REDUCTASE 1-RELATED-RELATED"/>
    <property type="match status" value="1"/>
</dbReference>
<dbReference type="GO" id="GO:0005737">
    <property type="term" value="C:cytoplasm"/>
    <property type="evidence" value="ECO:0007669"/>
    <property type="project" value="InterPro"/>
</dbReference>
<comment type="subunit">
    <text evidence="7">Homodimer.</text>
</comment>
<accession>A0A1M4XJJ9</accession>
<evidence type="ECO:0000256" key="4">
    <source>
        <dbReference type="ARBA" id="ARBA00023002"/>
    </source>
</evidence>
<evidence type="ECO:0000256" key="8">
    <source>
        <dbReference type="RuleBase" id="RU003881"/>
    </source>
</evidence>
<name>A0A1M4XJJ9_9BACT</name>
<proteinExistence type="inferred from homology"/>
<dbReference type="EMBL" id="FQUM01000003">
    <property type="protein sequence ID" value="SHE93493.1"/>
    <property type="molecule type" value="Genomic_DNA"/>
</dbReference>
<evidence type="ECO:0000256" key="5">
    <source>
        <dbReference type="ARBA" id="ARBA00023157"/>
    </source>
</evidence>
<dbReference type="OrthoDB" id="9806179at2"/>
<dbReference type="InterPro" id="IPR036188">
    <property type="entry name" value="FAD/NAD-bd_sf"/>
</dbReference>
<evidence type="ECO:0000313" key="11">
    <source>
        <dbReference type="Proteomes" id="UP000184164"/>
    </source>
</evidence>
<dbReference type="Proteomes" id="UP000184164">
    <property type="component" value="Unassembled WGS sequence"/>
</dbReference>
<keyword evidence="2 7" id="KW-0285">Flavoprotein</keyword>
<reference evidence="10 11" key="1">
    <citation type="submission" date="2016-11" db="EMBL/GenBank/DDBJ databases">
        <authorList>
            <person name="Jaros S."/>
            <person name="Januszkiewicz K."/>
            <person name="Wedrychowicz H."/>
        </authorList>
    </citation>
    <scope>NUCLEOTIDE SEQUENCE [LARGE SCALE GENOMIC DNA]</scope>
    <source>
        <strain evidence="10 11">DSM 26910</strain>
    </source>
</reference>
<keyword evidence="4 7" id="KW-0560">Oxidoreductase</keyword>